<dbReference type="Gene3D" id="1.10.287.130">
    <property type="match status" value="1"/>
</dbReference>
<keyword evidence="7" id="KW-0547">Nucleotide-binding</keyword>
<evidence type="ECO:0000313" key="7">
    <source>
        <dbReference type="EMBL" id="MCU6686152.1"/>
    </source>
</evidence>
<dbReference type="InterPro" id="IPR036890">
    <property type="entry name" value="HATPase_C_sf"/>
</dbReference>
<keyword evidence="5" id="KW-0902">Two-component regulatory system</keyword>
<dbReference type="RefSeq" id="WP_158369176.1">
    <property type="nucleotide sequence ID" value="NZ_JAOQJU010000004.1"/>
</dbReference>
<dbReference type="SUPFAM" id="SSF47384">
    <property type="entry name" value="Homodimeric domain of signal transducing histidine kinase"/>
    <property type="match status" value="1"/>
</dbReference>
<feature type="domain" description="Histidine kinase" evidence="6">
    <location>
        <begin position="37"/>
        <end position="248"/>
    </location>
</feature>
<proteinExistence type="predicted"/>
<dbReference type="InterPro" id="IPR036097">
    <property type="entry name" value="HisK_dim/P_sf"/>
</dbReference>
<comment type="caution">
    <text evidence="7">The sequence shown here is derived from an EMBL/GenBank/DDBJ whole genome shotgun (WGS) entry which is preliminary data.</text>
</comment>
<dbReference type="InterPro" id="IPR005467">
    <property type="entry name" value="His_kinase_dom"/>
</dbReference>
<organism evidence="7 8">
    <name type="scientific">Dorea acetigenes</name>
    <dbReference type="NCBI Taxonomy" id="2981787"/>
    <lineage>
        <taxon>Bacteria</taxon>
        <taxon>Bacillati</taxon>
        <taxon>Bacillota</taxon>
        <taxon>Clostridia</taxon>
        <taxon>Lachnospirales</taxon>
        <taxon>Lachnospiraceae</taxon>
        <taxon>Dorea</taxon>
    </lineage>
</organism>
<keyword evidence="4" id="KW-0808">Transferase</keyword>
<evidence type="ECO:0000256" key="2">
    <source>
        <dbReference type="ARBA" id="ARBA00012438"/>
    </source>
</evidence>
<protein>
    <recommendedName>
        <fullName evidence="2">histidine kinase</fullName>
        <ecNumber evidence="2">2.7.13.3</ecNumber>
    </recommendedName>
</protein>
<keyword evidence="8" id="KW-1185">Reference proteome</keyword>
<dbReference type="Proteomes" id="UP001652431">
    <property type="component" value="Unassembled WGS sequence"/>
</dbReference>
<dbReference type="PRINTS" id="PR00344">
    <property type="entry name" value="BCTRLSENSOR"/>
</dbReference>
<dbReference type="Pfam" id="PF00512">
    <property type="entry name" value="HisKA"/>
    <property type="match status" value="1"/>
</dbReference>
<dbReference type="InterPro" id="IPR003661">
    <property type="entry name" value="HisK_dim/P_dom"/>
</dbReference>
<evidence type="ECO:0000256" key="4">
    <source>
        <dbReference type="ARBA" id="ARBA00022777"/>
    </source>
</evidence>
<dbReference type="SUPFAM" id="SSF55874">
    <property type="entry name" value="ATPase domain of HSP90 chaperone/DNA topoisomerase II/histidine kinase"/>
    <property type="match status" value="1"/>
</dbReference>
<evidence type="ECO:0000259" key="6">
    <source>
        <dbReference type="PROSITE" id="PS50109"/>
    </source>
</evidence>
<dbReference type="PROSITE" id="PS50109">
    <property type="entry name" value="HIS_KIN"/>
    <property type="match status" value="1"/>
</dbReference>
<dbReference type="InterPro" id="IPR003594">
    <property type="entry name" value="HATPase_dom"/>
</dbReference>
<keyword evidence="7" id="KW-0067">ATP-binding</keyword>
<evidence type="ECO:0000256" key="3">
    <source>
        <dbReference type="ARBA" id="ARBA00022553"/>
    </source>
</evidence>
<name>A0ABT2RL61_9FIRM</name>
<gene>
    <name evidence="7" type="ORF">OCV99_06210</name>
</gene>
<reference evidence="7 8" key="1">
    <citation type="journal article" date="2021" name="ISME Commun">
        <title>Automated analysis of genomic sequences facilitates high-throughput and comprehensive description of bacteria.</title>
        <authorList>
            <person name="Hitch T.C.A."/>
        </authorList>
    </citation>
    <scope>NUCLEOTIDE SEQUENCE [LARGE SCALE GENOMIC DNA]</scope>
    <source>
        <strain evidence="7 8">Sanger_03</strain>
    </source>
</reference>
<evidence type="ECO:0000256" key="5">
    <source>
        <dbReference type="ARBA" id="ARBA00023012"/>
    </source>
</evidence>
<keyword evidence="4" id="KW-0418">Kinase</keyword>
<accession>A0ABT2RL61</accession>
<dbReference type="Gene3D" id="3.30.565.10">
    <property type="entry name" value="Histidine kinase-like ATPase, C-terminal domain"/>
    <property type="match status" value="1"/>
</dbReference>
<dbReference type="EC" id="2.7.13.3" evidence="2"/>
<comment type="catalytic activity">
    <reaction evidence="1">
        <text>ATP + protein L-histidine = ADP + protein N-phospho-L-histidine.</text>
        <dbReference type="EC" id="2.7.13.3"/>
    </reaction>
</comment>
<evidence type="ECO:0000256" key="1">
    <source>
        <dbReference type="ARBA" id="ARBA00000085"/>
    </source>
</evidence>
<dbReference type="SMART" id="SM00387">
    <property type="entry name" value="HATPase_c"/>
    <property type="match status" value="1"/>
</dbReference>
<dbReference type="EMBL" id="JAOQJU010000004">
    <property type="protein sequence ID" value="MCU6686152.1"/>
    <property type="molecule type" value="Genomic_DNA"/>
</dbReference>
<dbReference type="PANTHER" id="PTHR43547:SF2">
    <property type="entry name" value="HYBRID SIGNAL TRANSDUCTION HISTIDINE KINASE C"/>
    <property type="match status" value="1"/>
</dbReference>
<evidence type="ECO:0000313" key="8">
    <source>
        <dbReference type="Proteomes" id="UP001652431"/>
    </source>
</evidence>
<dbReference type="PANTHER" id="PTHR43547">
    <property type="entry name" value="TWO-COMPONENT HISTIDINE KINASE"/>
    <property type="match status" value="1"/>
</dbReference>
<dbReference type="SMART" id="SM00388">
    <property type="entry name" value="HisKA"/>
    <property type="match status" value="1"/>
</dbReference>
<dbReference type="InterPro" id="IPR004358">
    <property type="entry name" value="Sig_transdc_His_kin-like_C"/>
</dbReference>
<keyword evidence="3" id="KW-0597">Phosphoprotein</keyword>
<dbReference type="Pfam" id="PF02518">
    <property type="entry name" value="HATPase_c"/>
    <property type="match status" value="1"/>
</dbReference>
<dbReference type="GO" id="GO:0005524">
    <property type="term" value="F:ATP binding"/>
    <property type="evidence" value="ECO:0007669"/>
    <property type="project" value="UniProtKB-KW"/>
</dbReference>
<sequence length="261" mass="29088">MLTKTDYDKLLHLMEENPENKALLQRLLDSQAETLRIISHEIRNPLTLVYSTIQLIEHQHPEVTGYRHWDSLKKDTEYMQQLLDELSSFHNGSKLTVSSFSLSALLKQIAVSYAASLADTDIEFTSYIAPDLPSIEGDSVKLKEVILNLLRNAADAVDNRSTDKRVHLFAACDISSGQILLKIQDSGCGIPKEHLSDIFTPFVTYKQGGTGLGLAITDRIVTAHHGKISVESMPDAGTTFTIILPQHQVRKTPPLKNIDEL</sequence>
<dbReference type="CDD" id="cd00082">
    <property type="entry name" value="HisKA"/>
    <property type="match status" value="1"/>
</dbReference>